<evidence type="ECO:0000313" key="3">
    <source>
        <dbReference type="Proteomes" id="UP000029964"/>
    </source>
</evidence>
<dbReference type="InterPro" id="IPR013078">
    <property type="entry name" value="His_Pase_superF_clade-1"/>
</dbReference>
<dbReference type="Pfam" id="PF00300">
    <property type="entry name" value="His_Phos_1"/>
    <property type="match status" value="1"/>
</dbReference>
<dbReference type="PANTHER" id="PTHR48100:SF54">
    <property type="entry name" value="PHOSPHATASE SPAC5H10.03-RELATED"/>
    <property type="match status" value="1"/>
</dbReference>
<feature type="region of interest" description="Disordered" evidence="1">
    <location>
        <begin position="203"/>
        <end position="252"/>
    </location>
</feature>
<dbReference type="PANTHER" id="PTHR48100">
    <property type="entry name" value="BROAD-SPECIFICITY PHOSPHATASE YOR283W-RELATED"/>
    <property type="match status" value="1"/>
</dbReference>
<name>A0A086SVW0_HAPC1</name>
<protein>
    <submittedName>
        <fullName evidence="2">Phosphatase SPAC5H10-like protein</fullName>
    </submittedName>
</protein>
<sequence>MAPTIHLVRHAQGVHNLPGADGTIPDPDLTPLGEEQCARVRADFPSHDRITHLVASPMRRTLYTCIHSFGPDDADQERRRKLYPVTALDLLQEVSEARCDTGSAPEKLAAEFGDRVDVSGVDPKWTDKTNPESKFEPTMAKLVARAREARRALRDIAGKGDGHLVAVSHGGFLHFLTDDWHGIPSDSGKNSYWMGELRFVDPTGQDDEATLQETPESWRRRQGHQIPPTETEKQQMRAAAHKSVRPHLKIKA</sequence>
<reference evidence="3" key="1">
    <citation type="journal article" date="2014" name="Genome Announc.">
        <title>Genome sequence and annotation of Acremonium chrysogenum, producer of the beta-lactam antibiotic cephalosporin C.</title>
        <authorList>
            <person name="Terfehr D."/>
            <person name="Dahlmann T.A."/>
            <person name="Specht T."/>
            <person name="Zadra I."/>
            <person name="Kuernsteiner H."/>
            <person name="Kueck U."/>
        </authorList>
    </citation>
    <scope>NUCLEOTIDE SEQUENCE [LARGE SCALE GENOMIC DNA]</scope>
    <source>
        <strain evidence="3">ATCC 11550 / CBS 779.69 / DSM 880 / IAM 14645 / JCM 23072 / IMI 49137</strain>
    </source>
</reference>
<accession>A0A086SVW0</accession>
<dbReference type="GO" id="GO:0005737">
    <property type="term" value="C:cytoplasm"/>
    <property type="evidence" value="ECO:0007669"/>
    <property type="project" value="TreeGrafter"/>
</dbReference>
<dbReference type="Proteomes" id="UP000029964">
    <property type="component" value="Unassembled WGS sequence"/>
</dbReference>
<feature type="compositionally biased region" description="Basic residues" evidence="1">
    <location>
        <begin position="239"/>
        <end position="252"/>
    </location>
</feature>
<comment type="caution">
    <text evidence="2">The sequence shown here is derived from an EMBL/GenBank/DDBJ whole genome shotgun (WGS) entry which is preliminary data.</text>
</comment>
<dbReference type="InterPro" id="IPR050275">
    <property type="entry name" value="PGM_Phosphatase"/>
</dbReference>
<keyword evidence="3" id="KW-1185">Reference proteome</keyword>
<dbReference type="EMBL" id="JPKY01000139">
    <property type="protein sequence ID" value="KFH41242.1"/>
    <property type="molecule type" value="Genomic_DNA"/>
</dbReference>
<organism evidence="2 3">
    <name type="scientific">Hapsidospora chrysogenum (strain ATCC 11550 / CBS 779.69 / DSM 880 / IAM 14645 / JCM 23072 / IMI 49137)</name>
    <name type="common">Acremonium chrysogenum</name>
    <dbReference type="NCBI Taxonomy" id="857340"/>
    <lineage>
        <taxon>Eukaryota</taxon>
        <taxon>Fungi</taxon>
        <taxon>Dikarya</taxon>
        <taxon>Ascomycota</taxon>
        <taxon>Pezizomycotina</taxon>
        <taxon>Sordariomycetes</taxon>
        <taxon>Hypocreomycetidae</taxon>
        <taxon>Hypocreales</taxon>
        <taxon>Bionectriaceae</taxon>
        <taxon>Hapsidospora</taxon>
    </lineage>
</organism>
<gene>
    <name evidence="2" type="ORF">ACRE_080550</name>
</gene>
<dbReference type="SMART" id="SM00855">
    <property type="entry name" value="PGAM"/>
    <property type="match status" value="1"/>
</dbReference>
<dbReference type="HOGENOM" id="CLU_039184_1_0_1"/>
<dbReference type="AlphaFoldDB" id="A0A086SVW0"/>
<dbReference type="SUPFAM" id="SSF53254">
    <property type="entry name" value="Phosphoglycerate mutase-like"/>
    <property type="match status" value="1"/>
</dbReference>
<proteinExistence type="predicted"/>
<dbReference type="Gene3D" id="3.40.50.1240">
    <property type="entry name" value="Phosphoglycerate mutase-like"/>
    <property type="match status" value="1"/>
</dbReference>
<dbReference type="GO" id="GO:0016791">
    <property type="term" value="F:phosphatase activity"/>
    <property type="evidence" value="ECO:0007669"/>
    <property type="project" value="TreeGrafter"/>
</dbReference>
<evidence type="ECO:0000313" key="2">
    <source>
        <dbReference type="EMBL" id="KFH41242.1"/>
    </source>
</evidence>
<dbReference type="OrthoDB" id="496981at2759"/>
<dbReference type="InterPro" id="IPR029033">
    <property type="entry name" value="His_PPase_superfam"/>
</dbReference>
<dbReference type="CDD" id="cd07067">
    <property type="entry name" value="HP_PGM_like"/>
    <property type="match status" value="1"/>
</dbReference>
<evidence type="ECO:0000256" key="1">
    <source>
        <dbReference type="SAM" id="MobiDB-lite"/>
    </source>
</evidence>